<proteinExistence type="predicted"/>
<gene>
    <name evidence="1" type="ORF">CLV70_111285</name>
</gene>
<organism evidence="1 2">
    <name type="scientific">Pseudosporangium ferrugineum</name>
    <dbReference type="NCBI Taxonomy" id="439699"/>
    <lineage>
        <taxon>Bacteria</taxon>
        <taxon>Bacillati</taxon>
        <taxon>Actinomycetota</taxon>
        <taxon>Actinomycetes</taxon>
        <taxon>Micromonosporales</taxon>
        <taxon>Micromonosporaceae</taxon>
        <taxon>Pseudosporangium</taxon>
    </lineage>
</organism>
<sequence>MIAQSVRLWSGNNAGYVILRNGAQRVDFGKNEHKDLGSDPERGISVTFLKIY</sequence>
<dbReference type="Proteomes" id="UP000239209">
    <property type="component" value="Unassembled WGS sequence"/>
</dbReference>
<comment type="caution">
    <text evidence="1">The sequence shown here is derived from an EMBL/GenBank/DDBJ whole genome shotgun (WGS) entry which is preliminary data.</text>
</comment>
<dbReference type="EMBL" id="PVZG01000011">
    <property type="protein sequence ID" value="PRY27318.1"/>
    <property type="molecule type" value="Genomic_DNA"/>
</dbReference>
<name>A0A2T0S1M7_9ACTN</name>
<evidence type="ECO:0000313" key="1">
    <source>
        <dbReference type="EMBL" id="PRY27318.1"/>
    </source>
</evidence>
<reference evidence="1 2" key="1">
    <citation type="submission" date="2018-03" db="EMBL/GenBank/DDBJ databases">
        <title>Genomic Encyclopedia of Archaeal and Bacterial Type Strains, Phase II (KMG-II): from individual species to whole genera.</title>
        <authorList>
            <person name="Goeker M."/>
        </authorList>
    </citation>
    <scope>NUCLEOTIDE SEQUENCE [LARGE SCALE GENOMIC DNA]</scope>
    <source>
        <strain evidence="1 2">DSM 45348</strain>
    </source>
</reference>
<accession>A0A2T0S1M7</accession>
<keyword evidence="2" id="KW-1185">Reference proteome</keyword>
<protein>
    <submittedName>
        <fullName evidence="1">Uncharacterized protein</fullName>
    </submittedName>
</protein>
<evidence type="ECO:0000313" key="2">
    <source>
        <dbReference type="Proteomes" id="UP000239209"/>
    </source>
</evidence>
<dbReference type="AlphaFoldDB" id="A0A2T0S1M7"/>